<dbReference type="InterPro" id="IPR007047">
    <property type="entry name" value="Flp_Fap"/>
</dbReference>
<accession>A0A4Q2IVL6</accession>
<organism evidence="1 2">
    <name type="scientific">Sphingomonas desiccabilis</name>
    <dbReference type="NCBI Taxonomy" id="429134"/>
    <lineage>
        <taxon>Bacteria</taxon>
        <taxon>Pseudomonadati</taxon>
        <taxon>Pseudomonadota</taxon>
        <taxon>Alphaproteobacteria</taxon>
        <taxon>Sphingomonadales</taxon>
        <taxon>Sphingomonadaceae</taxon>
        <taxon>Sphingomonas</taxon>
    </lineage>
</organism>
<dbReference type="Pfam" id="PF04964">
    <property type="entry name" value="Flp_Fap"/>
    <property type="match status" value="1"/>
</dbReference>
<dbReference type="EMBL" id="SDPT01000001">
    <property type="protein sequence ID" value="RXZ34759.1"/>
    <property type="molecule type" value="Genomic_DNA"/>
</dbReference>
<dbReference type="AlphaFoldDB" id="A0A4Q2IVL6"/>
<dbReference type="Proteomes" id="UP000292347">
    <property type="component" value="Unassembled WGS sequence"/>
</dbReference>
<name>A0A4Q2IVL6_9SPHN</name>
<gene>
    <name evidence="1" type="ORF">EO081_03610</name>
</gene>
<protein>
    <submittedName>
        <fullName evidence="1">Flp family type IVb pilin</fullName>
    </submittedName>
</protein>
<evidence type="ECO:0000313" key="2">
    <source>
        <dbReference type="Proteomes" id="UP000292347"/>
    </source>
</evidence>
<dbReference type="RefSeq" id="WP_129340543.1">
    <property type="nucleotide sequence ID" value="NZ_JACIDD010000001.1"/>
</dbReference>
<keyword evidence="2" id="KW-1185">Reference proteome</keyword>
<sequence length="62" mass="6675">MRVIASLSRALRHDRRGATMVEYALILALIALAALATLAPMARQVVGMWDHADAEVSDASAR</sequence>
<evidence type="ECO:0000313" key="1">
    <source>
        <dbReference type="EMBL" id="RXZ34759.1"/>
    </source>
</evidence>
<reference evidence="1 2" key="1">
    <citation type="submission" date="2019-01" db="EMBL/GenBank/DDBJ databases">
        <title>Sphingomonas mucosissima sp. nov. and Sphingomonas desiccabilis sp. nov., from biological soil crusts in the Colorado Plateau, USA.</title>
        <authorList>
            <person name="Zhu D."/>
        </authorList>
    </citation>
    <scope>NUCLEOTIDE SEQUENCE [LARGE SCALE GENOMIC DNA]</scope>
    <source>
        <strain evidence="1 2">CP1D</strain>
    </source>
</reference>
<proteinExistence type="predicted"/>
<comment type="caution">
    <text evidence="1">The sequence shown here is derived from an EMBL/GenBank/DDBJ whole genome shotgun (WGS) entry which is preliminary data.</text>
</comment>